<feature type="signal peptide" evidence="4">
    <location>
        <begin position="1"/>
        <end position="28"/>
    </location>
</feature>
<dbReference type="InterPro" id="IPR001343">
    <property type="entry name" value="Hemolysn_Ca-bd"/>
</dbReference>
<dbReference type="PROSITE" id="PS00330">
    <property type="entry name" value="HEMOLYSIN_CALCIUM"/>
    <property type="match status" value="1"/>
</dbReference>
<dbReference type="PRINTS" id="PR00313">
    <property type="entry name" value="CABNDNGRPT"/>
</dbReference>
<evidence type="ECO:0000313" key="6">
    <source>
        <dbReference type="Proteomes" id="UP001291999"/>
    </source>
</evidence>
<dbReference type="EMBL" id="JAXQPW010000010">
    <property type="protein sequence ID" value="MDZ5664095.1"/>
    <property type="molecule type" value="Genomic_DNA"/>
</dbReference>
<dbReference type="PANTHER" id="PTHR38340">
    <property type="entry name" value="S-LAYER PROTEIN"/>
    <property type="match status" value="1"/>
</dbReference>
<organism evidence="5 6">
    <name type="scientific">Nocardioides renjunii</name>
    <dbReference type="NCBI Taxonomy" id="3095075"/>
    <lineage>
        <taxon>Bacteria</taxon>
        <taxon>Bacillati</taxon>
        <taxon>Actinomycetota</taxon>
        <taxon>Actinomycetes</taxon>
        <taxon>Propionibacteriales</taxon>
        <taxon>Nocardioidaceae</taxon>
        <taxon>Nocardioides</taxon>
    </lineage>
</organism>
<evidence type="ECO:0000256" key="3">
    <source>
        <dbReference type="SAM" id="MobiDB-lite"/>
    </source>
</evidence>
<gene>
    <name evidence="5" type="ORF">SFC79_20130</name>
</gene>
<proteinExistence type="predicted"/>
<dbReference type="RefSeq" id="WP_322425703.1">
    <property type="nucleotide sequence ID" value="NZ_JAXQPW010000010.1"/>
</dbReference>
<comment type="subcellular location">
    <subcellularLocation>
        <location evidence="1">Secreted</location>
    </subcellularLocation>
</comment>
<dbReference type="InterPro" id="IPR018511">
    <property type="entry name" value="Hemolysin-typ_Ca-bd_CS"/>
</dbReference>
<keyword evidence="6" id="KW-1185">Reference proteome</keyword>
<keyword evidence="2" id="KW-0964">Secreted</keyword>
<protein>
    <recommendedName>
        <fullName evidence="7">Calcium-binding protein</fullName>
    </recommendedName>
</protein>
<evidence type="ECO:0008006" key="7">
    <source>
        <dbReference type="Google" id="ProtNLM"/>
    </source>
</evidence>
<comment type="caution">
    <text evidence="5">The sequence shown here is derived from an EMBL/GenBank/DDBJ whole genome shotgun (WGS) entry which is preliminary data.</text>
</comment>
<evidence type="ECO:0000256" key="4">
    <source>
        <dbReference type="SAM" id="SignalP"/>
    </source>
</evidence>
<name>A0ABU5KGL5_9ACTN</name>
<reference evidence="5 6" key="1">
    <citation type="submission" date="2023-11" db="EMBL/GenBank/DDBJ databases">
        <title>Novel species in genus Nocardioides.</title>
        <authorList>
            <person name="Zhou H."/>
        </authorList>
    </citation>
    <scope>NUCLEOTIDE SEQUENCE [LARGE SCALE GENOMIC DNA]</scope>
    <source>
        <strain evidence="5 6">S-58</strain>
    </source>
</reference>
<feature type="compositionally biased region" description="Basic and acidic residues" evidence="3">
    <location>
        <begin position="384"/>
        <end position="395"/>
    </location>
</feature>
<sequence>MRRTTLTAAGLLGLALLAPTTVSGPASAAAETCQGRPATVVGTADRPVAGTDGPDVVVSNGATRVDTLGGDDLVCISGERHPYLLVDTGAGNDAVDGTGSPRQAVFATLGTGADSFLGGGAEDRITVSYPDATSATATSATADVVDGGEGSDTLFLTTGPGSAVVDNVAGRFTSDGVVRTTWSGLEEFWTGASTEPRPLTFVGSDADEVVVDRSRVPSQVDVALGRGDDTFRTGVAPLEGSRVQGGSGRDLLGVTSVDVALEVDLKRYRIVVDAPTSYRVIVPDFEDAEVVAPELLLRGDPDRNTLGFTACRAVVKGREGGDTIRRTYDPIFEPDLDCQESARIDGGPGADAITGTRGNDVVAGNDGRDVLRGGNGTDRLTGGGDRDRADGGLGRDRCAAERERRCER</sequence>
<dbReference type="Pfam" id="PF00353">
    <property type="entry name" value="HemolysinCabind"/>
    <property type="match status" value="2"/>
</dbReference>
<dbReference type="InterPro" id="IPR050557">
    <property type="entry name" value="RTX_toxin/Mannuronan_C5-epim"/>
</dbReference>
<evidence type="ECO:0000313" key="5">
    <source>
        <dbReference type="EMBL" id="MDZ5664095.1"/>
    </source>
</evidence>
<keyword evidence="4" id="KW-0732">Signal</keyword>
<dbReference type="PANTHER" id="PTHR38340:SF1">
    <property type="entry name" value="S-LAYER PROTEIN"/>
    <property type="match status" value="1"/>
</dbReference>
<dbReference type="Gene3D" id="2.150.10.10">
    <property type="entry name" value="Serralysin-like metalloprotease, C-terminal"/>
    <property type="match status" value="1"/>
</dbReference>
<dbReference type="InterPro" id="IPR011049">
    <property type="entry name" value="Serralysin-like_metalloprot_C"/>
</dbReference>
<accession>A0ABU5KGL5</accession>
<evidence type="ECO:0000256" key="1">
    <source>
        <dbReference type="ARBA" id="ARBA00004613"/>
    </source>
</evidence>
<dbReference type="SUPFAM" id="SSF51120">
    <property type="entry name" value="beta-Roll"/>
    <property type="match status" value="1"/>
</dbReference>
<feature type="chain" id="PRO_5047220068" description="Calcium-binding protein" evidence="4">
    <location>
        <begin position="29"/>
        <end position="408"/>
    </location>
</feature>
<evidence type="ECO:0000256" key="2">
    <source>
        <dbReference type="ARBA" id="ARBA00022525"/>
    </source>
</evidence>
<dbReference type="Gene3D" id="2.160.20.160">
    <property type="match status" value="1"/>
</dbReference>
<feature type="region of interest" description="Disordered" evidence="3">
    <location>
        <begin position="366"/>
        <end position="395"/>
    </location>
</feature>
<dbReference type="Proteomes" id="UP001291999">
    <property type="component" value="Unassembled WGS sequence"/>
</dbReference>